<dbReference type="InterPro" id="IPR001607">
    <property type="entry name" value="Znf_UBP"/>
</dbReference>
<dbReference type="InterPro" id="IPR015940">
    <property type="entry name" value="UBA"/>
</dbReference>
<keyword evidence="12" id="KW-0862">Zinc</keyword>
<feature type="domain" description="G-patch" evidence="20">
    <location>
        <begin position="132"/>
        <end position="177"/>
    </location>
</feature>
<feature type="domain" description="UBA" evidence="19">
    <location>
        <begin position="848"/>
        <end position="889"/>
    </location>
</feature>
<keyword evidence="10" id="KW-0378">Hydrolase</keyword>
<dbReference type="FunFam" id="1.10.8.10:FF:000086">
    <property type="entry name" value="Ubiquitin carboxyl-terminal hydrolase"/>
    <property type="match status" value="1"/>
</dbReference>
<dbReference type="Pfam" id="PF01585">
    <property type="entry name" value="G-patch"/>
    <property type="match status" value="1"/>
</dbReference>
<evidence type="ECO:0000259" key="19">
    <source>
        <dbReference type="PROSITE" id="PS50030"/>
    </source>
</evidence>
<evidence type="ECO:0000256" key="13">
    <source>
        <dbReference type="ARBA" id="ARBA00022884"/>
    </source>
</evidence>
<accession>A0A9N6ZEC1</accession>
<protein>
    <recommendedName>
        <fullName evidence="4">Ubiquitin carboxyl-terminal hydrolase 14</fullName>
        <ecNumber evidence="3">3.4.19.12</ecNumber>
    </recommendedName>
    <alternativeName>
        <fullName evidence="14">Deubiquitinating enzyme 14</fullName>
    </alternativeName>
    <alternativeName>
        <fullName evidence="15">Ubiquitin thioesterase 14</fullName>
    </alternativeName>
    <alternativeName>
        <fullName evidence="16">Ubiquitin-specific-processing protease 14</fullName>
    </alternativeName>
</protein>
<dbReference type="SUPFAM" id="SSF82708">
    <property type="entry name" value="R3H domain"/>
    <property type="match status" value="1"/>
</dbReference>
<evidence type="ECO:0000313" key="24">
    <source>
        <dbReference type="EMBL" id="CAG4634620.1"/>
    </source>
</evidence>
<dbReference type="EMBL" id="OC977965">
    <property type="protein sequence ID" value="CAG4634620.1"/>
    <property type="molecule type" value="Genomic_DNA"/>
</dbReference>
<dbReference type="InterPro" id="IPR028889">
    <property type="entry name" value="USP"/>
</dbReference>
<dbReference type="PROSITE" id="PS50271">
    <property type="entry name" value="ZF_UBP"/>
    <property type="match status" value="1"/>
</dbReference>
<evidence type="ECO:0000256" key="3">
    <source>
        <dbReference type="ARBA" id="ARBA00012759"/>
    </source>
</evidence>
<dbReference type="GO" id="GO:0004843">
    <property type="term" value="F:cysteine-type deubiquitinase activity"/>
    <property type="evidence" value="ECO:0007669"/>
    <property type="project" value="UniProtKB-EC"/>
</dbReference>
<dbReference type="CDD" id="cd14294">
    <property type="entry name" value="UBA1_UBP5_like"/>
    <property type="match status" value="1"/>
</dbReference>
<dbReference type="InterPro" id="IPR038765">
    <property type="entry name" value="Papain-like_cys_pep_sf"/>
</dbReference>
<feature type="region of interest" description="Disordered" evidence="18">
    <location>
        <begin position="1547"/>
        <end position="1584"/>
    </location>
</feature>
<evidence type="ECO:0000256" key="1">
    <source>
        <dbReference type="ARBA" id="ARBA00000707"/>
    </source>
</evidence>
<dbReference type="InterPro" id="IPR001374">
    <property type="entry name" value="R3H_dom"/>
</dbReference>
<dbReference type="FunFam" id="3.30.40.10:FF:000026">
    <property type="entry name" value="Ubiquitin carboxyl-terminal hydrolase"/>
    <property type="match status" value="1"/>
</dbReference>
<dbReference type="PROSITE" id="PS50235">
    <property type="entry name" value="USP_3"/>
    <property type="match status" value="1"/>
</dbReference>
<dbReference type="PANTHER" id="PTHR48029">
    <property type="entry name" value="NUCLEOLAR PROTEIN 8"/>
    <property type="match status" value="1"/>
</dbReference>
<dbReference type="PROSITE" id="PS51061">
    <property type="entry name" value="R3H"/>
    <property type="match status" value="1"/>
</dbReference>
<dbReference type="SUPFAM" id="SSF57850">
    <property type="entry name" value="RING/U-box"/>
    <property type="match status" value="1"/>
</dbReference>
<dbReference type="Pfam" id="PF02148">
    <property type="entry name" value="zf-UBP"/>
    <property type="match status" value="1"/>
</dbReference>
<feature type="compositionally biased region" description="Low complexity" evidence="18">
    <location>
        <begin position="958"/>
        <end position="977"/>
    </location>
</feature>
<comment type="similarity">
    <text evidence="2">Belongs to the peptidase C19 family.</text>
</comment>
<feature type="region of interest" description="Disordered" evidence="18">
    <location>
        <begin position="1220"/>
        <end position="1253"/>
    </location>
</feature>
<dbReference type="SMART" id="SM00165">
    <property type="entry name" value="UBA"/>
    <property type="match status" value="2"/>
</dbReference>
<feature type="domain" description="R3H" evidence="23">
    <location>
        <begin position="180"/>
        <end position="244"/>
    </location>
</feature>
<evidence type="ECO:0000256" key="7">
    <source>
        <dbReference type="ARBA" id="ARBA00022737"/>
    </source>
</evidence>
<dbReference type="Gene3D" id="3.90.70.10">
    <property type="entry name" value="Cysteine proteinases"/>
    <property type="match status" value="1"/>
</dbReference>
<evidence type="ECO:0000256" key="17">
    <source>
        <dbReference type="PROSITE-ProRule" id="PRU00502"/>
    </source>
</evidence>
<evidence type="ECO:0000259" key="23">
    <source>
        <dbReference type="PROSITE" id="PS51061"/>
    </source>
</evidence>
<evidence type="ECO:0000256" key="11">
    <source>
        <dbReference type="ARBA" id="ARBA00022807"/>
    </source>
</evidence>
<dbReference type="GO" id="GO:0006508">
    <property type="term" value="P:proteolysis"/>
    <property type="evidence" value="ECO:0007669"/>
    <property type="project" value="UniProtKB-KW"/>
</dbReference>
<dbReference type="Gene3D" id="1.10.8.10">
    <property type="entry name" value="DNA helicase RuvA subunit, C-terminal domain"/>
    <property type="match status" value="2"/>
</dbReference>
<dbReference type="InterPro" id="IPR041432">
    <property type="entry name" value="UBP13_Znf-UBP_var"/>
</dbReference>
<keyword evidence="6" id="KW-0479">Metal-binding</keyword>
<dbReference type="SUPFAM" id="SSF54001">
    <property type="entry name" value="Cysteine proteinases"/>
    <property type="match status" value="1"/>
</dbReference>
<dbReference type="Pfam" id="PF22562">
    <property type="entry name" value="UBA_7"/>
    <property type="match status" value="2"/>
</dbReference>
<evidence type="ECO:0000256" key="16">
    <source>
        <dbReference type="ARBA" id="ARBA00032096"/>
    </source>
</evidence>
<evidence type="ECO:0000256" key="8">
    <source>
        <dbReference type="ARBA" id="ARBA00022771"/>
    </source>
</evidence>
<evidence type="ECO:0000256" key="5">
    <source>
        <dbReference type="ARBA" id="ARBA00022670"/>
    </source>
</evidence>
<dbReference type="PROSITE" id="PS50174">
    <property type="entry name" value="G_PATCH"/>
    <property type="match status" value="1"/>
</dbReference>
<evidence type="ECO:0000259" key="20">
    <source>
        <dbReference type="PROSITE" id="PS50174"/>
    </source>
</evidence>
<name>A0A9N6ZEC1_9CRUS</name>
<evidence type="ECO:0000256" key="9">
    <source>
        <dbReference type="ARBA" id="ARBA00022786"/>
    </source>
</evidence>
<reference evidence="24" key="1">
    <citation type="submission" date="2021-04" db="EMBL/GenBank/DDBJ databases">
        <authorList>
            <person name="Cornetti L."/>
        </authorList>
    </citation>
    <scope>NUCLEOTIDE SEQUENCE</scope>
</reference>
<dbReference type="SMART" id="SM00443">
    <property type="entry name" value="G_patch"/>
    <property type="match status" value="1"/>
</dbReference>
<feature type="compositionally biased region" description="Acidic residues" evidence="18">
    <location>
        <begin position="1547"/>
        <end position="1556"/>
    </location>
</feature>
<dbReference type="InterPro" id="IPR001394">
    <property type="entry name" value="Peptidase_C19_UCH"/>
</dbReference>
<feature type="region of interest" description="Disordered" evidence="18">
    <location>
        <begin position="1015"/>
        <end position="1120"/>
    </location>
</feature>
<dbReference type="SUPFAM" id="SSF46934">
    <property type="entry name" value="UBA-like"/>
    <property type="match status" value="1"/>
</dbReference>
<feature type="compositionally biased region" description="Polar residues" evidence="18">
    <location>
        <begin position="1023"/>
        <end position="1035"/>
    </location>
</feature>
<dbReference type="GO" id="GO:0016579">
    <property type="term" value="P:protein deubiquitination"/>
    <property type="evidence" value="ECO:0007669"/>
    <property type="project" value="InterPro"/>
</dbReference>
<evidence type="ECO:0000256" key="14">
    <source>
        <dbReference type="ARBA" id="ARBA00029877"/>
    </source>
</evidence>
<dbReference type="InterPro" id="IPR013083">
    <property type="entry name" value="Znf_RING/FYVE/PHD"/>
</dbReference>
<evidence type="ECO:0000259" key="22">
    <source>
        <dbReference type="PROSITE" id="PS50271"/>
    </source>
</evidence>
<sequence length="1584" mass="175887">MPRSSSKWPNFVLVMFERDLSAEAASQLMRNQTTWESLVVLDGSPLVQSNHHQSRKSCEKKASELAMARLKTTNFQLVITDPSVTSIRDFLINEDDLALAGEKNQPIDTITKEAVSDPNVARPQSTIESTPSESFALKMMKKMGWAGAGLGVQEQGIVEPIQADVIVGRSGLGFEGNSKVGFEKWIRGYLQKFRASQSESKLIFSNEFTTDERKFIHGFARSLGLFTKSAGKNENRQLSVRRAAAQCRPLIDWESETGLYVCLNTFLGFGQEHVERHTTKTGNKVYLHLRKIKHLIPEEKSSELEPEKKITRLAIGVDGGFQLDSQPKYEFEEKHSVAIFPGPVMIPLPNANLPMQVENSIQGILAAQSAGRMEELSALESTWDGEARRTSKFAESLEQLNNGVRVPPQGWQCSKCDKTDNLWMNLSDGTVLCGRKFFDGTGGNNHALEHFQATGYPLAVKLGTISGDGKADVYSYAEDDMVEDPLLKMHLAHFGINMEGMQKTDKSMAELEIDLNQRVGEWASIQETGKSLVPLFGPGLTGLANLGNSCYLNSVIQVLFTVPQFQQRAKMAVGILSGRYSKAVEGQEDQYQQGIRLTMFKALIGKGHPEFSTKRQQDAVEFLLHLINTTEASLALHWTCGISRDLSINCLFSVTFGVIRALRPARRKVSNSASKSACSVSLPAKFAILTGRNITSRSQCLSKRPRTWKRSTSTMNGRKQLKLPGSPCTFLNSACVMKSEGVVRPKVTLQACLEALVRPEEIQNFFSSAINSKTTALKATRLATFPDYLWIQLRKFTLAEDWTPVKLDVAVEIPQTLDLSWMKGNGPQSGEVIMTDQACSSAPPAEAPMDMEIVAALTEMGFPAPACKRAASLTHGRGLEAATQWIMEHMDDPDFLAPLTPVAPGSFKPDEDGISMLESMGFTRSQCIKALQNTDNNVERAADWIFSHPDEINNVDDSPSAATGAAGAPPTAAAEPAFSDGPAGLRTTDGSDLKGNRMRVQVAKESFLSRLKAERESAVLGKPSQSFSSHSSTGRDPSKEVQTQKKPFQREPLQQQQQQEYNPMQMFKSRQSAEVAPPAAPPVKGHISPSSPGPKTGLKKFGGTKSFTVNNQEEQKEEEGNLMTKLEKFSGMWNDLDEAPVLIETQRKTMLPSRASDPQPAAPIPQPKEEDPEVVKKREMDNQKRIQSLEQRNQALKAQHSLIKSALSFNNNDVNKKIIRFEDPPEQSNAFSNKQGKKKRQQLFDENDEVDDGVQDFKLRPHLDGHTGHELLELQSGYGNDSRFKLDHRFAEKVPEQDEEELDEEKQRQMSILGSLIPFATGSGPPGVLADGKNRIKSKTFVRFDPKVKDHVKFERDAAGEDVTSSAIGKFRSLDQQQSLPEVSSERYYTTTGSLDIGGSSGTGFSLRTLFQQQRQPEEEEAMEENDMPGDPDLLPSKQPPRVLVQQQTGDWMKSTGMWHEPLFLQPGDVRFKEAMDFLLRAPYEEAYTVREKWADHRERLKHFYRNKMRRQGHWSSSSSAAGTWQSGAIGVGKKRMSNNLFSAEDGDAMQLDGDEPSYHRHSYGSQHAGSAALKLNNQRALRK</sequence>
<dbReference type="CDD" id="cd14386">
    <property type="entry name" value="UBA2_UBP5"/>
    <property type="match status" value="1"/>
</dbReference>
<feature type="domain" description="USP" evidence="21">
    <location>
        <begin position="541"/>
        <end position="920"/>
    </location>
</feature>
<comment type="catalytic activity">
    <reaction evidence="1">
        <text>Thiol-dependent hydrolysis of ester, thioester, amide, peptide and isopeptide bonds formed by the C-terminal Gly of ubiquitin (a 76-residue protein attached to proteins as an intracellular targeting signal).</text>
        <dbReference type="EC" id="3.4.19.12"/>
    </reaction>
</comment>
<keyword evidence="5" id="KW-0645">Protease</keyword>
<evidence type="ECO:0000256" key="4">
    <source>
        <dbReference type="ARBA" id="ARBA00014611"/>
    </source>
</evidence>
<dbReference type="PROSITE" id="PS50030">
    <property type="entry name" value="UBA"/>
    <property type="match status" value="2"/>
</dbReference>
<dbReference type="InterPro" id="IPR036867">
    <property type="entry name" value="R3H_dom_sf"/>
</dbReference>
<proteinExistence type="inferred from homology"/>
<dbReference type="Gene3D" id="3.30.1370.50">
    <property type="entry name" value="R3H-like domain"/>
    <property type="match status" value="1"/>
</dbReference>
<evidence type="ECO:0000256" key="10">
    <source>
        <dbReference type="ARBA" id="ARBA00022801"/>
    </source>
</evidence>
<feature type="compositionally biased region" description="Basic and acidic residues" evidence="18">
    <location>
        <begin position="1167"/>
        <end position="1184"/>
    </location>
</feature>
<evidence type="ECO:0000256" key="2">
    <source>
        <dbReference type="ARBA" id="ARBA00009085"/>
    </source>
</evidence>
<feature type="region of interest" description="Disordered" evidence="18">
    <location>
        <begin position="1414"/>
        <end position="1439"/>
    </location>
</feature>
<dbReference type="InterPro" id="IPR009060">
    <property type="entry name" value="UBA-like_sf"/>
</dbReference>
<feature type="compositionally biased region" description="Acidic residues" evidence="18">
    <location>
        <begin position="1418"/>
        <end position="1430"/>
    </location>
</feature>
<gene>
    <name evidence="24" type="primary">EOG090X0181</name>
</gene>
<dbReference type="EC" id="3.4.19.12" evidence="3"/>
<evidence type="ECO:0000256" key="6">
    <source>
        <dbReference type="ARBA" id="ARBA00022723"/>
    </source>
</evidence>
<keyword evidence="13" id="KW-0694">RNA-binding</keyword>
<dbReference type="PANTHER" id="PTHR48029:SF1">
    <property type="entry name" value="NUCLEOLAR PROTEIN 8"/>
    <property type="match status" value="1"/>
</dbReference>
<dbReference type="PROSITE" id="PS00972">
    <property type="entry name" value="USP_1"/>
    <property type="match status" value="1"/>
</dbReference>
<evidence type="ECO:0000256" key="18">
    <source>
        <dbReference type="SAM" id="MobiDB-lite"/>
    </source>
</evidence>
<evidence type="ECO:0000256" key="15">
    <source>
        <dbReference type="ARBA" id="ARBA00029889"/>
    </source>
</evidence>
<organism evidence="24">
    <name type="scientific">Alona affinis</name>
    <dbReference type="NCBI Taxonomy" id="381656"/>
    <lineage>
        <taxon>Eukaryota</taxon>
        <taxon>Metazoa</taxon>
        <taxon>Ecdysozoa</taxon>
        <taxon>Arthropoda</taxon>
        <taxon>Crustacea</taxon>
        <taxon>Branchiopoda</taxon>
        <taxon>Diplostraca</taxon>
        <taxon>Cladocera</taxon>
        <taxon>Anomopoda</taxon>
        <taxon>Chydoridae</taxon>
        <taxon>Alona</taxon>
    </lineage>
</organism>
<dbReference type="Gene3D" id="3.30.40.10">
    <property type="entry name" value="Zinc/RING finger domain, C3HC4 (zinc finger)"/>
    <property type="match status" value="2"/>
</dbReference>
<dbReference type="Pfam" id="PF17807">
    <property type="entry name" value="zf-UBP_var"/>
    <property type="match status" value="1"/>
</dbReference>
<feature type="region of interest" description="Disordered" evidence="18">
    <location>
        <begin position="1150"/>
        <end position="1193"/>
    </location>
</feature>
<evidence type="ECO:0000256" key="12">
    <source>
        <dbReference type="ARBA" id="ARBA00022833"/>
    </source>
</evidence>
<dbReference type="GO" id="GO:0003723">
    <property type="term" value="F:RNA binding"/>
    <property type="evidence" value="ECO:0007669"/>
    <property type="project" value="UniProtKB-KW"/>
</dbReference>
<dbReference type="SMART" id="SM00290">
    <property type="entry name" value="ZnF_UBP"/>
    <property type="match status" value="1"/>
</dbReference>
<dbReference type="Pfam" id="PF00443">
    <property type="entry name" value="UCH"/>
    <property type="match status" value="1"/>
</dbReference>
<dbReference type="InterPro" id="IPR000467">
    <property type="entry name" value="G_patch_dom"/>
</dbReference>
<dbReference type="InterPro" id="IPR018200">
    <property type="entry name" value="USP_CS"/>
</dbReference>
<keyword evidence="9" id="KW-0833">Ubl conjugation pathway</keyword>
<keyword evidence="11" id="KW-0788">Thiol protease</keyword>
<keyword evidence="8 17" id="KW-0863">Zinc-finger</keyword>
<feature type="region of interest" description="Disordered" evidence="18">
    <location>
        <begin position="950"/>
        <end position="997"/>
    </location>
</feature>
<keyword evidence="7" id="KW-0677">Repeat</keyword>
<feature type="domain" description="UBP-type" evidence="22">
    <location>
        <begin position="389"/>
        <end position="498"/>
    </location>
</feature>
<dbReference type="GO" id="GO:0008270">
    <property type="term" value="F:zinc ion binding"/>
    <property type="evidence" value="ECO:0007669"/>
    <property type="project" value="UniProtKB-KW"/>
</dbReference>
<feature type="domain" description="UBA" evidence="19">
    <location>
        <begin position="908"/>
        <end position="948"/>
    </location>
</feature>
<evidence type="ECO:0000259" key="21">
    <source>
        <dbReference type="PROSITE" id="PS50235"/>
    </source>
</evidence>